<organism evidence="1 2">
    <name type="scientific">Actinocatenispora rupis</name>
    <dbReference type="NCBI Taxonomy" id="519421"/>
    <lineage>
        <taxon>Bacteria</taxon>
        <taxon>Bacillati</taxon>
        <taxon>Actinomycetota</taxon>
        <taxon>Actinomycetes</taxon>
        <taxon>Micromonosporales</taxon>
        <taxon>Micromonosporaceae</taxon>
        <taxon>Actinocatenispora</taxon>
    </lineage>
</organism>
<dbReference type="EMBL" id="BOMB01000021">
    <property type="protein sequence ID" value="GID13052.1"/>
    <property type="molecule type" value="Genomic_DNA"/>
</dbReference>
<evidence type="ECO:0000313" key="1">
    <source>
        <dbReference type="EMBL" id="GID13052.1"/>
    </source>
</evidence>
<protein>
    <submittedName>
        <fullName evidence="1">Uncharacterized protein</fullName>
    </submittedName>
</protein>
<dbReference type="Proteomes" id="UP000612808">
    <property type="component" value="Unassembled WGS sequence"/>
</dbReference>
<keyword evidence="2" id="KW-1185">Reference proteome</keyword>
<reference evidence="1" key="1">
    <citation type="submission" date="2021-01" db="EMBL/GenBank/DDBJ databases">
        <title>Whole genome shotgun sequence of Actinocatenispora rupis NBRC 107355.</title>
        <authorList>
            <person name="Komaki H."/>
            <person name="Tamura T."/>
        </authorList>
    </citation>
    <scope>NUCLEOTIDE SEQUENCE</scope>
    <source>
        <strain evidence="1">NBRC 107355</strain>
    </source>
</reference>
<dbReference type="AlphaFoldDB" id="A0A8J3J6U4"/>
<name>A0A8J3J6U4_9ACTN</name>
<evidence type="ECO:0000313" key="2">
    <source>
        <dbReference type="Proteomes" id="UP000612808"/>
    </source>
</evidence>
<accession>A0A8J3J6U4</accession>
<sequence>MGRTGDVLDSLDAIGRSRARYHYLLAADRRRELDDLRALIVRQAQRLIDACTAAHLAADPSPPVPEPEPAAGP</sequence>
<dbReference type="RefSeq" id="WP_203659646.1">
    <property type="nucleotide sequence ID" value="NZ_BAAAZM010000004.1"/>
</dbReference>
<proteinExistence type="predicted"/>
<comment type="caution">
    <text evidence="1">The sequence shown here is derived from an EMBL/GenBank/DDBJ whole genome shotgun (WGS) entry which is preliminary data.</text>
</comment>
<gene>
    <name evidence="1" type="ORF">Aru02nite_39410</name>
</gene>